<organism evidence="1 2">
    <name type="scientific">Oidiodendron maius (strain Zn)</name>
    <dbReference type="NCBI Taxonomy" id="913774"/>
    <lineage>
        <taxon>Eukaryota</taxon>
        <taxon>Fungi</taxon>
        <taxon>Dikarya</taxon>
        <taxon>Ascomycota</taxon>
        <taxon>Pezizomycotina</taxon>
        <taxon>Leotiomycetes</taxon>
        <taxon>Leotiomycetes incertae sedis</taxon>
        <taxon>Myxotrichaceae</taxon>
        <taxon>Oidiodendron</taxon>
    </lineage>
</organism>
<dbReference type="InParanoid" id="A0A0C3HTI8"/>
<reference evidence="1 2" key="1">
    <citation type="submission" date="2014-04" db="EMBL/GenBank/DDBJ databases">
        <authorList>
            <consortium name="DOE Joint Genome Institute"/>
            <person name="Kuo A."/>
            <person name="Martino E."/>
            <person name="Perotto S."/>
            <person name="Kohler A."/>
            <person name="Nagy L.G."/>
            <person name="Floudas D."/>
            <person name="Copeland A."/>
            <person name="Barry K.W."/>
            <person name="Cichocki N."/>
            <person name="Veneault-Fourrey C."/>
            <person name="LaButti K."/>
            <person name="Lindquist E.A."/>
            <person name="Lipzen A."/>
            <person name="Lundell T."/>
            <person name="Morin E."/>
            <person name="Murat C."/>
            <person name="Sun H."/>
            <person name="Tunlid A."/>
            <person name="Henrissat B."/>
            <person name="Grigoriev I.V."/>
            <person name="Hibbett D.S."/>
            <person name="Martin F."/>
            <person name="Nordberg H.P."/>
            <person name="Cantor M.N."/>
            <person name="Hua S.X."/>
        </authorList>
    </citation>
    <scope>NUCLEOTIDE SEQUENCE [LARGE SCALE GENOMIC DNA]</scope>
    <source>
        <strain evidence="1 2">Zn</strain>
    </source>
</reference>
<proteinExistence type="predicted"/>
<dbReference type="Proteomes" id="UP000054321">
    <property type="component" value="Unassembled WGS sequence"/>
</dbReference>
<evidence type="ECO:0000313" key="2">
    <source>
        <dbReference type="Proteomes" id="UP000054321"/>
    </source>
</evidence>
<gene>
    <name evidence="1" type="ORF">OIDMADRAFT_16874</name>
</gene>
<dbReference type="EMBL" id="KN832871">
    <property type="protein sequence ID" value="KIN05557.1"/>
    <property type="molecule type" value="Genomic_DNA"/>
</dbReference>
<sequence length="112" mass="13203">MDDINVVTERPRQYFTRQENIPSRLKDLPARSFATIPNAQVRSPVQYMDRPVYRQEQPRGPLYEPNRAHLYERGYTADQPMVVIRERPPPQSGDTRPTFVRPVPRREVITLD</sequence>
<reference evidence="2" key="2">
    <citation type="submission" date="2015-01" db="EMBL/GenBank/DDBJ databases">
        <title>Evolutionary Origins and Diversification of the Mycorrhizal Mutualists.</title>
        <authorList>
            <consortium name="DOE Joint Genome Institute"/>
            <consortium name="Mycorrhizal Genomics Consortium"/>
            <person name="Kohler A."/>
            <person name="Kuo A."/>
            <person name="Nagy L.G."/>
            <person name="Floudas D."/>
            <person name="Copeland A."/>
            <person name="Barry K.W."/>
            <person name="Cichocki N."/>
            <person name="Veneault-Fourrey C."/>
            <person name="LaButti K."/>
            <person name="Lindquist E.A."/>
            <person name="Lipzen A."/>
            <person name="Lundell T."/>
            <person name="Morin E."/>
            <person name="Murat C."/>
            <person name="Riley R."/>
            <person name="Ohm R."/>
            <person name="Sun H."/>
            <person name="Tunlid A."/>
            <person name="Henrissat B."/>
            <person name="Grigoriev I.V."/>
            <person name="Hibbett D.S."/>
            <person name="Martin F."/>
        </authorList>
    </citation>
    <scope>NUCLEOTIDE SEQUENCE [LARGE SCALE GENOMIC DNA]</scope>
    <source>
        <strain evidence="2">Zn</strain>
    </source>
</reference>
<keyword evidence="2" id="KW-1185">Reference proteome</keyword>
<accession>A0A0C3HTI8</accession>
<protein>
    <submittedName>
        <fullName evidence="1">Uncharacterized protein</fullName>
    </submittedName>
</protein>
<dbReference type="AlphaFoldDB" id="A0A0C3HTI8"/>
<dbReference type="HOGENOM" id="CLU_2146586_0_0_1"/>
<name>A0A0C3HTI8_OIDMZ</name>
<evidence type="ECO:0000313" key="1">
    <source>
        <dbReference type="EMBL" id="KIN05557.1"/>
    </source>
</evidence>